<evidence type="ECO:0000259" key="8">
    <source>
        <dbReference type="Pfam" id="PF04542"/>
    </source>
</evidence>
<dbReference type="InterPro" id="IPR013249">
    <property type="entry name" value="RNA_pol_sigma70_r4_t2"/>
</dbReference>
<sequence>MDDDFELLMAWHGGDQNAGNALVRRHFTRIYRFFRIKLDDAAEDLTQQVMLAALESAERLTRGASFQAYLFGIARRQLMLHLRKRYRAAKVFDPDAASIQDIVRSGDSPSRVVAARREQLLLAAGLRELPLELQITLELFYWEQLSVADIAAVTEVAPGTVKSRLSRARGILEAWLAEREPADDDREAPPFESWLESVQAHFEDEAPEGSIRQASDEAEDDAASTS</sequence>
<evidence type="ECO:0000256" key="1">
    <source>
        <dbReference type="ARBA" id="ARBA00010641"/>
    </source>
</evidence>
<dbReference type="OrthoDB" id="9780326at2"/>
<dbReference type="InterPro" id="IPR013325">
    <property type="entry name" value="RNA_pol_sigma_r2"/>
</dbReference>
<dbReference type="GO" id="GO:0003677">
    <property type="term" value="F:DNA binding"/>
    <property type="evidence" value="ECO:0007669"/>
    <property type="project" value="UniProtKB-KW"/>
</dbReference>
<comment type="similarity">
    <text evidence="1 6">Belongs to the sigma-70 factor family. ECF subfamily.</text>
</comment>
<evidence type="ECO:0000313" key="11">
    <source>
        <dbReference type="Proteomes" id="UP000005801"/>
    </source>
</evidence>
<keyword evidence="3 6" id="KW-0731">Sigma factor</keyword>
<dbReference type="InterPro" id="IPR000838">
    <property type="entry name" value="RNA_pol_sigma70_ECF_CS"/>
</dbReference>
<dbReference type="InterPro" id="IPR039425">
    <property type="entry name" value="RNA_pol_sigma-70-like"/>
</dbReference>
<dbReference type="STRING" id="391625.PPSIR1_20174"/>
<dbReference type="GO" id="GO:0006352">
    <property type="term" value="P:DNA-templated transcription initiation"/>
    <property type="evidence" value="ECO:0007669"/>
    <property type="project" value="InterPro"/>
</dbReference>
<evidence type="ECO:0000259" key="9">
    <source>
        <dbReference type="Pfam" id="PF08281"/>
    </source>
</evidence>
<dbReference type="SUPFAM" id="SSF88659">
    <property type="entry name" value="Sigma3 and sigma4 domains of RNA polymerase sigma factors"/>
    <property type="match status" value="1"/>
</dbReference>
<dbReference type="InterPro" id="IPR013324">
    <property type="entry name" value="RNA_pol_sigma_r3/r4-like"/>
</dbReference>
<dbReference type="EMBL" id="ABCS01000014">
    <property type="protein sequence ID" value="EDM79980.1"/>
    <property type="molecule type" value="Genomic_DNA"/>
</dbReference>
<protein>
    <recommendedName>
        <fullName evidence="6">RNA polymerase sigma factor</fullName>
    </recommendedName>
</protein>
<keyword evidence="11" id="KW-1185">Reference proteome</keyword>
<keyword evidence="2 6" id="KW-0805">Transcription regulation</keyword>
<feature type="domain" description="RNA polymerase sigma factor 70 region 4 type 2" evidence="9">
    <location>
        <begin position="122"/>
        <end position="169"/>
    </location>
</feature>
<gene>
    <name evidence="10" type="ORF">PPSIR1_20174</name>
</gene>
<dbReference type="Gene3D" id="1.10.1740.10">
    <property type="match status" value="1"/>
</dbReference>
<feature type="compositionally biased region" description="Acidic residues" evidence="7">
    <location>
        <begin position="216"/>
        <end position="226"/>
    </location>
</feature>
<dbReference type="Pfam" id="PF04542">
    <property type="entry name" value="Sigma70_r2"/>
    <property type="match status" value="1"/>
</dbReference>
<evidence type="ECO:0000256" key="3">
    <source>
        <dbReference type="ARBA" id="ARBA00023082"/>
    </source>
</evidence>
<accession>A6G211</accession>
<dbReference type="PROSITE" id="PS01063">
    <property type="entry name" value="SIGMA70_ECF"/>
    <property type="match status" value="1"/>
</dbReference>
<dbReference type="eggNOG" id="COG1595">
    <property type="taxonomic scope" value="Bacteria"/>
</dbReference>
<name>A6G211_9BACT</name>
<dbReference type="GO" id="GO:0016987">
    <property type="term" value="F:sigma factor activity"/>
    <property type="evidence" value="ECO:0007669"/>
    <property type="project" value="UniProtKB-KW"/>
</dbReference>
<dbReference type="NCBIfam" id="TIGR02937">
    <property type="entry name" value="sigma70-ECF"/>
    <property type="match status" value="1"/>
</dbReference>
<dbReference type="AlphaFoldDB" id="A6G211"/>
<keyword evidence="5 6" id="KW-0804">Transcription</keyword>
<dbReference type="Pfam" id="PF08281">
    <property type="entry name" value="Sigma70_r4_2"/>
    <property type="match status" value="1"/>
</dbReference>
<evidence type="ECO:0000256" key="7">
    <source>
        <dbReference type="SAM" id="MobiDB-lite"/>
    </source>
</evidence>
<dbReference type="InterPro" id="IPR007627">
    <property type="entry name" value="RNA_pol_sigma70_r2"/>
</dbReference>
<evidence type="ECO:0000313" key="10">
    <source>
        <dbReference type="EMBL" id="EDM79980.1"/>
    </source>
</evidence>
<evidence type="ECO:0000256" key="5">
    <source>
        <dbReference type="ARBA" id="ARBA00023163"/>
    </source>
</evidence>
<feature type="region of interest" description="Disordered" evidence="7">
    <location>
        <begin position="180"/>
        <end position="226"/>
    </location>
</feature>
<dbReference type="PANTHER" id="PTHR43133">
    <property type="entry name" value="RNA POLYMERASE ECF-TYPE SIGMA FACTO"/>
    <property type="match status" value="1"/>
</dbReference>
<dbReference type="InterPro" id="IPR014284">
    <property type="entry name" value="RNA_pol_sigma-70_dom"/>
</dbReference>
<dbReference type="InterPro" id="IPR036388">
    <property type="entry name" value="WH-like_DNA-bd_sf"/>
</dbReference>
<proteinExistence type="inferred from homology"/>
<dbReference type="PANTHER" id="PTHR43133:SF8">
    <property type="entry name" value="RNA POLYMERASE SIGMA FACTOR HI_1459-RELATED"/>
    <property type="match status" value="1"/>
</dbReference>
<keyword evidence="4 6" id="KW-0238">DNA-binding</keyword>
<feature type="domain" description="RNA polymerase sigma-70 region 2" evidence="8">
    <location>
        <begin position="22"/>
        <end position="87"/>
    </location>
</feature>
<evidence type="ECO:0000256" key="2">
    <source>
        <dbReference type="ARBA" id="ARBA00023015"/>
    </source>
</evidence>
<organism evidence="10 11">
    <name type="scientific">Plesiocystis pacifica SIR-1</name>
    <dbReference type="NCBI Taxonomy" id="391625"/>
    <lineage>
        <taxon>Bacteria</taxon>
        <taxon>Pseudomonadati</taxon>
        <taxon>Myxococcota</taxon>
        <taxon>Polyangia</taxon>
        <taxon>Nannocystales</taxon>
        <taxon>Nannocystaceae</taxon>
        <taxon>Plesiocystis</taxon>
    </lineage>
</organism>
<reference evidence="10 11" key="1">
    <citation type="submission" date="2007-06" db="EMBL/GenBank/DDBJ databases">
        <authorList>
            <person name="Shimkets L."/>
            <person name="Ferriera S."/>
            <person name="Johnson J."/>
            <person name="Kravitz S."/>
            <person name="Beeson K."/>
            <person name="Sutton G."/>
            <person name="Rogers Y.-H."/>
            <person name="Friedman R."/>
            <person name="Frazier M."/>
            <person name="Venter J.C."/>
        </authorList>
    </citation>
    <scope>NUCLEOTIDE SEQUENCE [LARGE SCALE GENOMIC DNA]</scope>
    <source>
        <strain evidence="10 11">SIR-1</strain>
    </source>
</reference>
<dbReference type="RefSeq" id="WP_006970760.1">
    <property type="nucleotide sequence ID" value="NZ_ABCS01000014.1"/>
</dbReference>
<dbReference type="SUPFAM" id="SSF88946">
    <property type="entry name" value="Sigma2 domain of RNA polymerase sigma factors"/>
    <property type="match status" value="1"/>
</dbReference>
<evidence type="ECO:0000256" key="6">
    <source>
        <dbReference type="RuleBase" id="RU000716"/>
    </source>
</evidence>
<dbReference type="Proteomes" id="UP000005801">
    <property type="component" value="Unassembled WGS sequence"/>
</dbReference>
<dbReference type="Gene3D" id="1.10.10.10">
    <property type="entry name" value="Winged helix-like DNA-binding domain superfamily/Winged helix DNA-binding domain"/>
    <property type="match status" value="1"/>
</dbReference>
<evidence type="ECO:0000256" key="4">
    <source>
        <dbReference type="ARBA" id="ARBA00023125"/>
    </source>
</evidence>
<comment type="caution">
    <text evidence="10">The sequence shown here is derived from an EMBL/GenBank/DDBJ whole genome shotgun (WGS) entry which is preliminary data.</text>
</comment>